<dbReference type="Gene3D" id="3.30.460.40">
    <property type="match status" value="1"/>
</dbReference>
<dbReference type="RefSeq" id="WP_259865562.1">
    <property type="nucleotide sequence ID" value="NZ_BAAAST010000027.1"/>
</dbReference>
<proteinExistence type="predicted"/>
<name>A0ABY5W8J6_9ACTN</name>
<organism evidence="1 2">
    <name type="scientific">Dactylosporangium fulvum</name>
    <dbReference type="NCBI Taxonomy" id="53359"/>
    <lineage>
        <taxon>Bacteria</taxon>
        <taxon>Bacillati</taxon>
        <taxon>Actinomycetota</taxon>
        <taxon>Actinomycetes</taxon>
        <taxon>Micromonosporales</taxon>
        <taxon>Micromonosporaceae</taxon>
        <taxon>Dactylosporangium</taxon>
    </lineage>
</organism>
<dbReference type="InterPro" id="IPR019646">
    <property type="entry name" value="Aminoglyc_AdlTrfase"/>
</dbReference>
<reference evidence="1" key="2">
    <citation type="submission" date="2022-09" db="EMBL/GenBank/DDBJ databases">
        <title>Biosynthetic gene clusters of Dactylosporangioum fulvum.</title>
        <authorList>
            <person name="Caradec T."/>
        </authorList>
    </citation>
    <scope>NUCLEOTIDE SEQUENCE</scope>
    <source>
        <strain evidence="1">NRRL B-16292</strain>
    </source>
</reference>
<sequence length="192" mass="22022">MIWDAWPPAEVARRLAKVRSPWYVAGGWALDLWRGENTRPHEDIEIAVPAAAFGEIRAALPGFVFEVAGDGELWPLNSPAFHEHHQTWVRAPETGRYHLDVFREPHDGDVWICRRDPGIRRPYRDIIRHTAAGVPYLVPEIVLLFKAKAVRPKDQADFDATLPRLDPGRRAWLYAALTRIAPGHLWLHRIEL</sequence>
<reference evidence="1" key="1">
    <citation type="submission" date="2021-04" db="EMBL/GenBank/DDBJ databases">
        <authorList>
            <person name="Hartkoorn R.C."/>
            <person name="Beaudoing E."/>
            <person name="Hot D."/>
        </authorList>
    </citation>
    <scope>NUCLEOTIDE SEQUENCE</scope>
    <source>
        <strain evidence="1">NRRL B-16292</strain>
    </source>
</reference>
<dbReference type="Pfam" id="PF10706">
    <property type="entry name" value="Aminoglyc_resit"/>
    <property type="match status" value="1"/>
</dbReference>
<dbReference type="Proteomes" id="UP001059617">
    <property type="component" value="Chromosome"/>
</dbReference>
<gene>
    <name evidence="1" type="ORF">Dfulv_20065</name>
</gene>
<protein>
    <recommendedName>
        <fullName evidence="3">Amino acid transporter</fullName>
    </recommendedName>
</protein>
<evidence type="ECO:0008006" key="3">
    <source>
        <dbReference type="Google" id="ProtNLM"/>
    </source>
</evidence>
<evidence type="ECO:0000313" key="1">
    <source>
        <dbReference type="EMBL" id="UWP86408.1"/>
    </source>
</evidence>
<evidence type="ECO:0000313" key="2">
    <source>
        <dbReference type="Proteomes" id="UP001059617"/>
    </source>
</evidence>
<accession>A0ABY5W8J6</accession>
<dbReference type="EMBL" id="CP073720">
    <property type="protein sequence ID" value="UWP86408.1"/>
    <property type="molecule type" value="Genomic_DNA"/>
</dbReference>
<keyword evidence="2" id="KW-1185">Reference proteome</keyword>